<keyword evidence="4" id="KW-1185">Reference proteome</keyword>
<gene>
    <name evidence="3" type="ORF">QO011_000536</name>
</gene>
<protein>
    <recommendedName>
        <fullName evidence="2">Cytochrome c oxidase subunit IV bacterial aa3 type domain-containing protein</fullName>
    </recommendedName>
</protein>
<feature type="transmembrane region" description="Helical" evidence="1">
    <location>
        <begin position="76"/>
        <end position="94"/>
    </location>
</feature>
<name>A0ABU0IZU6_9HYPH</name>
<reference evidence="3 4" key="1">
    <citation type="submission" date="2023-07" db="EMBL/GenBank/DDBJ databases">
        <title>Genomic Encyclopedia of Type Strains, Phase IV (KMG-IV): sequencing the most valuable type-strain genomes for metagenomic binning, comparative biology and taxonomic classification.</title>
        <authorList>
            <person name="Goeker M."/>
        </authorList>
    </citation>
    <scope>NUCLEOTIDE SEQUENCE [LARGE SCALE GENOMIC DNA]</scope>
    <source>
        <strain evidence="3 4">DSM 19619</strain>
    </source>
</reference>
<accession>A0ABU0IZU6</accession>
<comment type="caution">
    <text evidence="3">The sequence shown here is derived from an EMBL/GenBank/DDBJ whole genome shotgun (WGS) entry which is preliminary data.</text>
</comment>
<evidence type="ECO:0000313" key="4">
    <source>
        <dbReference type="Proteomes" id="UP001242480"/>
    </source>
</evidence>
<organism evidence="3 4">
    <name type="scientific">Labrys wisconsinensis</name>
    <dbReference type="NCBI Taxonomy" id="425677"/>
    <lineage>
        <taxon>Bacteria</taxon>
        <taxon>Pseudomonadati</taxon>
        <taxon>Pseudomonadota</taxon>
        <taxon>Alphaproteobacteria</taxon>
        <taxon>Hyphomicrobiales</taxon>
        <taxon>Xanthobacteraceae</taxon>
        <taxon>Labrys</taxon>
    </lineage>
</organism>
<proteinExistence type="predicted"/>
<feature type="domain" description="Cytochrome c oxidase subunit IV bacterial aa3 type" evidence="2">
    <location>
        <begin position="11"/>
        <end position="44"/>
    </location>
</feature>
<feature type="transmembrane region" description="Helical" evidence="1">
    <location>
        <begin position="51"/>
        <end position="70"/>
    </location>
</feature>
<dbReference type="Pfam" id="PF07835">
    <property type="entry name" value="COX4_pro_2"/>
    <property type="match status" value="1"/>
</dbReference>
<keyword evidence="1" id="KW-0472">Membrane</keyword>
<dbReference type="Gene3D" id="1.20.5.160">
    <property type="entry name" value="Bacterial aa3 type cytochrome c oxidase subunit IV"/>
    <property type="match status" value="1"/>
</dbReference>
<dbReference type="RefSeq" id="WP_307267288.1">
    <property type="nucleotide sequence ID" value="NZ_JAUSVX010000001.1"/>
</dbReference>
<evidence type="ECO:0000313" key="3">
    <source>
        <dbReference type="EMBL" id="MDQ0467541.1"/>
    </source>
</evidence>
<evidence type="ECO:0000259" key="2">
    <source>
        <dbReference type="Pfam" id="PF07835"/>
    </source>
</evidence>
<dbReference type="InterPro" id="IPR036596">
    <property type="entry name" value="Cyt-C_aa3_sf"/>
</dbReference>
<keyword evidence="1" id="KW-0812">Transmembrane</keyword>
<evidence type="ECO:0000256" key="1">
    <source>
        <dbReference type="SAM" id="Phobius"/>
    </source>
</evidence>
<keyword evidence="1" id="KW-1133">Transmembrane helix</keyword>
<dbReference type="SUPFAM" id="SSF81469">
    <property type="entry name" value="Bacterial aa3 type cytochrome c oxidase subunit IV"/>
    <property type="match status" value="1"/>
</dbReference>
<dbReference type="InterPro" id="IPR012422">
    <property type="entry name" value="Cyt_c_oxidase_su4_bac-aa3"/>
</dbReference>
<sequence>MAEDTHSVTTAADFADHERTYEGFLRFSAVGLVWVLCIVVTLAIGGTTHRWALGGFWLAVATIASVLGLAIKGLDWKPGAVILVVMLATLLMVTH</sequence>
<dbReference type="EMBL" id="JAUSVX010000001">
    <property type="protein sequence ID" value="MDQ0467541.1"/>
    <property type="molecule type" value="Genomic_DNA"/>
</dbReference>
<dbReference type="Proteomes" id="UP001242480">
    <property type="component" value="Unassembled WGS sequence"/>
</dbReference>
<feature type="transmembrane region" description="Helical" evidence="1">
    <location>
        <begin position="24"/>
        <end position="44"/>
    </location>
</feature>